<proteinExistence type="predicted"/>
<protein>
    <submittedName>
        <fullName evidence="2">Uncharacterized protein</fullName>
    </submittedName>
</protein>
<name>A0A699V4N5_TANCI</name>
<dbReference type="EMBL" id="BKCJ011396803">
    <property type="protein sequence ID" value="GFD29650.1"/>
    <property type="molecule type" value="Genomic_DNA"/>
</dbReference>
<evidence type="ECO:0000256" key="1">
    <source>
        <dbReference type="SAM" id="MobiDB-lite"/>
    </source>
</evidence>
<organism evidence="2">
    <name type="scientific">Tanacetum cinerariifolium</name>
    <name type="common">Dalmatian daisy</name>
    <name type="synonym">Chrysanthemum cinerariifolium</name>
    <dbReference type="NCBI Taxonomy" id="118510"/>
    <lineage>
        <taxon>Eukaryota</taxon>
        <taxon>Viridiplantae</taxon>
        <taxon>Streptophyta</taxon>
        <taxon>Embryophyta</taxon>
        <taxon>Tracheophyta</taxon>
        <taxon>Spermatophyta</taxon>
        <taxon>Magnoliopsida</taxon>
        <taxon>eudicotyledons</taxon>
        <taxon>Gunneridae</taxon>
        <taxon>Pentapetalae</taxon>
        <taxon>asterids</taxon>
        <taxon>campanulids</taxon>
        <taxon>Asterales</taxon>
        <taxon>Asteraceae</taxon>
        <taxon>Asteroideae</taxon>
        <taxon>Anthemideae</taxon>
        <taxon>Anthemidinae</taxon>
        <taxon>Tanacetum</taxon>
    </lineage>
</organism>
<dbReference type="AlphaFoldDB" id="A0A699V4N5"/>
<feature type="non-terminal residue" evidence="2">
    <location>
        <position position="48"/>
    </location>
</feature>
<sequence>MEETFHVTFSEDDETISQSNTEGDAINFNEVRSFPDDEFNEPRTSDTL</sequence>
<evidence type="ECO:0000313" key="2">
    <source>
        <dbReference type="EMBL" id="GFD29650.1"/>
    </source>
</evidence>
<gene>
    <name evidence="2" type="ORF">Tci_901619</name>
</gene>
<reference evidence="2" key="1">
    <citation type="journal article" date="2019" name="Sci. Rep.">
        <title>Draft genome of Tanacetum cinerariifolium, the natural source of mosquito coil.</title>
        <authorList>
            <person name="Yamashiro T."/>
            <person name="Shiraishi A."/>
            <person name="Satake H."/>
            <person name="Nakayama K."/>
        </authorList>
    </citation>
    <scope>NUCLEOTIDE SEQUENCE</scope>
</reference>
<accession>A0A699V4N5</accession>
<comment type="caution">
    <text evidence="2">The sequence shown here is derived from an EMBL/GenBank/DDBJ whole genome shotgun (WGS) entry which is preliminary data.</text>
</comment>
<feature type="region of interest" description="Disordered" evidence="1">
    <location>
        <begin position="1"/>
        <end position="48"/>
    </location>
</feature>